<dbReference type="PANTHER" id="PTHR33180">
    <property type="entry name" value="PHOTOSYSTEM II CP43 REACTION CENTER PROTEIN"/>
    <property type="match status" value="1"/>
</dbReference>
<feature type="compositionally biased region" description="Polar residues" evidence="1">
    <location>
        <begin position="1"/>
        <end position="10"/>
    </location>
</feature>
<dbReference type="AlphaFoldDB" id="A0AAV9K972"/>
<evidence type="ECO:0000313" key="3">
    <source>
        <dbReference type="Proteomes" id="UP001311915"/>
    </source>
</evidence>
<evidence type="ECO:0000313" key="2">
    <source>
        <dbReference type="EMBL" id="KAK4709898.1"/>
    </source>
</evidence>
<accession>A0AAV9K972</accession>
<name>A0AAV9K972_9SOLN</name>
<feature type="compositionally biased region" description="Polar residues" evidence="1">
    <location>
        <begin position="18"/>
        <end position="29"/>
    </location>
</feature>
<evidence type="ECO:0008006" key="4">
    <source>
        <dbReference type="Google" id="ProtNLM"/>
    </source>
</evidence>
<evidence type="ECO:0000256" key="1">
    <source>
        <dbReference type="SAM" id="MobiDB-lite"/>
    </source>
</evidence>
<organism evidence="2 3">
    <name type="scientific">Solanum pinnatisectum</name>
    <name type="common">tansyleaf nightshade</name>
    <dbReference type="NCBI Taxonomy" id="50273"/>
    <lineage>
        <taxon>Eukaryota</taxon>
        <taxon>Viridiplantae</taxon>
        <taxon>Streptophyta</taxon>
        <taxon>Embryophyta</taxon>
        <taxon>Tracheophyta</taxon>
        <taxon>Spermatophyta</taxon>
        <taxon>Magnoliopsida</taxon>
        <taxon>eudicotyledons</taxon>
        <taxon>Gunneridae</taxon>
        <taxon>Pentapetalae</taxon>
        <taxon>asterids</taxon>
        <taxon>lamiids</taxon>
        <taxon>Solanales</taxon>
        <taxon>Solanaceae</taxon>
        <taxon>Solanoideae</taxon>
        <taxon>Solaneae</taxon>
        <taxon>Solanum</taxon>
    </lineage>
</organism>
<keyword evidence="3" id="KW-1185">Reference proteome</keyword>
<reference evidence="2 3" key="1">
    <citation type="submission" date="2023-10" db="EMBL/GenBank/DDBJ databases">
        <title>Genome-Wide Identification Analysis in wild type Solanum Pinnatisectum Reveals Some Genes Defensing Phytophthora Infestans.</title>
        <authorList>
            <person name="Sun C."/>
        </authorList>
    </citation>
    <scope>NUCLEOTIDE SEQUENCE [LARGE SCALE GENOMIC DNA]</scope>
    <source>
        <strain evidence="2">LQN</strain>
        <tissue evidence="2">Leaf</tissue>
    </source>
</reference>
<feature type="region of interest" description="Disordered" evidence="1">
    <location>
        <begin position="1"/>
        <end position="31"/>
    </location>
</feature>
<sequence length="144" mass="16710">MSLQELSINEPSEAPRRQYTTPPQSSTQKRVQHIQGVVRKRTEIKSKLVQPSSTQAPASRVFLVITPRALDRPKASGERTILEERRLSIDGVVTDYPTIWDTIQFHKFKGFTKPRNPYIPSWVREFYTAYDQALPKKRKGTIWK</sequence>
<dbReference type="EMBL" id="JAWPEI010000011">
    <property type="protein sequence ID" value="KAK4709898.1"/>
    <property type="molecule type" value="Genomic_DNA"/>
</dbReference>
<dbReference type="PANTHER" id="PTHR33180:SF31">
    <property type="entry name" value="POLYPROTEIN PROTEIN"/>
    <property type="match status" value="1"/>
</dbReference>
<comment type="caution">
    <text evidence="2">The sequence shown here is derived from an EMBL/GenBank/DDBJ whole genome shotgun (WGS) entry which is preliminary data.</text>
</comment>
<dbReference type="Proteomes" id="UP001311915">
    <property type="component" value="Unassembled WGS sequence"/>
</dbReference>
<gene>
    <name evidence="2" type="ORF">R3W88_004411</name>
</gene>
<protein>
    <recommendedName>
        <fullName evidence="4">Glycerophosphodiester phosphodiesterase</fullName>
    </recommendedName>
</protein>
<proteinExistence type="predicted"/>